<dbReference type="GO" id="GO:0004049">
    <property type="term" value="F:anthranilate synthase activity"/>
    <property type="evidence" value="ECO:0007669"/>
    <property type="project" value="UniProtKB-UniRule"/>
</dbReference>
<evidence type="ECO:0000259" key="18">
    <source>
        <dbReference type="Pfam" id="PF00218"/>
    </source>
</evidence>
<evidence type="ECO:0000259" key="19">
    <source>
        <dbReference type="Pfam" id="PF00697"/>
    </source>
</evidence>
<evidence type="ECO:0000256" key="8">
    <source>
        <dbReference type="ARBA" id="ARBA00022793"/>
    </source>
</evidence>
<dbReference type="AlphaFoldDB" id="A0AAN6DYZ5"/>
<evidence type="ECO:0000256" key="4">
    <source>
        <dbReference type="ARBA" id="ARBA00004664"/>
    </source>
</evidence>
<dbReference type="InterPro" id="IPR001240">
    <property type="entry name" value="PRAI_dom"/>
</dbReference>
<dbReference type="GO" id="GO:0004425">
    <property type="term" value="F:indole-3-glycerol-phosphate synthase activity"/>
    <property type="evidence" value="ECO:0007669"/>
    <property type="project" value="UniProtKB-UniRule"/>
</dbReference>
<dbReference type="EC" id="4.1.3.27" evidence="16"/>
<keyword evidence="8 16" id="KW-0210">Decarboxylase</keyword>
<dbReference type="PRINTS" id="PR00096">
    <property type="entry name" value="GATASE"/>
</dbReference>
<dbReference type="CDD" id="cd00405">
    <property type="entry name" value="PRAI"/>
    <property type="match status" value="1"/>
</dbReference>
<dbReference type="FunFam" id="3.20.20.70:FF:000136">
    <property type="entry name" value="Multifunctional tryptophan biosynthesis protein"/>
    <property type="match status" value="1"/>
</dbReference>
<comment type="pathway">
    <text evidence="6 16">Amino-acid biosynthesis; L-tryptophan biosynthesis; L-tryptophan from chorismate: step 1/5.</text>
</comment>
<keyword evidence="14" id="KW-0511">Multifunctional enzyme</keyword>
<dbReference type="EC" id="4.1.1.48" evidence="16"/>
<dbReference type="CDD" id="cd00331">
    <property type="entry name" value="IGPS"/>
    <property type="match status" value="1"/>
</dbReference>
<dbReference type="InterPro" id="IPR006221">
    <property type="entry name" value="TrpG/PapA_dom"/>
</dbReference>
<evidence type="ECO:0000256" key="13">
    <source>
        <dbReference type="ARBA" id="ARBA00023239"/>
    </source>
</evidence>
<name>A0AAN6DYZ5_9EURO</name>
<dbReference type="Proteomes" id="UP001203852">
    <property type="component" value="Unassembled WGS sequence"/>
</dbReference>
<evidence type="ECO:0000313" key="20">
    <source>
        <dbReference type="EMBL" id="KAI1615224.1"/>
    </source>
</evidence>
<sequence length="759" mass="81759">MASLALIDHSPYQPTAAEKLSSASNLVLIDNYDSFTWNVYQYLVLEGANVTVYRNDQVTLDELIAKNPTQLVVSPGPGHPDTDAGISREAIKYFAGKIPILGVCMGQQCIISVFGGVVDVTGEILHGKTSPLRHDGKGCYATLAQDLPVTRYHSLAGTHPTLPKSLEVSSWIAKGPDGDKGVIMGVRHKEYVVEGVQFHPESILTENGRVMFKNFLTMTGGKWSENPQVTGADKQTNGVSNGHPKKESILEKIYAHRRKAVAAQKDVPSQRTEDLQAAYDLGLAPPQISFPKRLRQSAYPIALLAEIKRASPSKGVISLGTCAPAQARKYATAGASVISVLTEPEWFKGSLEDMRLVRQSLDSMPNRPAVLRKEFIFEEYQILEARLAGADTVLLIVKMLDVETLTRLYHYSRSLGMEPLVEVNTAEEMKIAVELGSEVIGVNNRDLTNFEVDLGTTSRLMDLVPESTIVCALSGISGPQDVQAYRKDGVKAVLVGEALMRASDTIEFISKLVGDPDVEPAKRSESPFSVKICGTRTPEGAKAAIEAGADSIGIILVPGRKRFVSDEVALQIAKVVKSTLRTSSKSPAAHDVGATGFFEHSSRVLVRPDRAQLVGVFADSPLEHVVEQVYKLGLDVVQLHGSEPIEYARNIPVPVVRKFSPSEPGVSARGYHALPLLDAGAGGTGQQLALDDVKALFERDPGVKVIFAGGLTPENVDKVLESLGPYRSNIAGVDVSSGVESDGKQDPSKIAAFVKAVEG</sequence>
<keyword evidence="12 16" id="KW-0413">Isomerase</keyword>
<evidence type="ECO:0000313" key="21">
    <source>
        <dbReference type="Proteomes" id="UP001203852"/>
    </source>
</evidence>
<feature type="domain" description="N-(5'phosphoribosyl) anthranilate isomerase (PRAI)" evidence="19">
    <location>
        <begin position="572"/>
        <end position="755"/>
    </location>
</feature>
<dbReference type="PRINTS" id="PR00097">
    <property type="entry name" value="ANTSNTHASEII"/>
</dbReference>
<comment type="pathway">
    <text evidence="5 16">Amino-acid biosynthesis; L-tryptophan biosynthesis; L-tryptophan from chorismate: step 4/5.</text>
</comment>
<dbReference type="InterPro" id="IPR029062">
    <property type="entry name" value="Class_I_gatase-like"/>
</dbReference>
<evidence type="ECO:0000256" key="10">
    <source>
        <dbReference type="ARBA" id="ARBA00022962"/>
    </source>
</evidence>
<evidence type="ECO:0000256" key="3">
    <source>
        <dbReference type="ARBA" id="ARBA00003272"/>
    </source>
</evidence>
<dbReference type="Pfam" id="PF00117">
    <property type="entry name" value="GATase"/>
    <property type="match status" value="1"/>
</dbReference>
<feature type="domain" description="Indole-3-glycerol phosphate synthase" evidence="18">
    <location>
        <begin position="250"/>
        <end position="512"/>
    </location>
</feature>
<dbReference type="PROSITE" id="PS51273">
    <property type="entry name" value="GATASE_TYPE_1"/>
    <property type="match status" value="1"/>
</dbReference>
<evidence type="ECO:0000256" key="16">
    <source>
        <dbReference type="PIRNR" id="PIRNR001382"/>
    </source>
</evidence>
<dbReference type="NCBIfam" id="NF001377">
    <property type="entry name" value="PRK00278.2-4"/>
    <property type="match status" value="1"/>
</dbReference>
<dbReference type="InterPro" id="IPR050472">
    <property type="entry name" value="Anth_synth/Amidotransfase"/>
</dbReference>
<evidence type="ECO:0000256" key="6">
    <source>
        <dbReference type="ARBA" id="ARBA00004873"/>
    </source>
</evidence>
<evidence type="ECO:0000256" key="5">
    <source>
        <dbReference type="ARBA" id="ARBA00004696"/>
    </source>
</evidence>
<dbReference type="SUPFAM" id="SSF52317">
    <property type="entry name" value="Class I glutamine amidotransferase-like"/>
    <property type="match status" value="1"/>
</dbReference>
<dbReference type="PIRSF" id="PIRSF001382">
    <property type="entry name" value="TrpG-trpC-trpF"/>
    <property type="match status" value="1"/>
</dbReference>
<dbReference type="FunFam" id="3.40.50.880:FF:000031">
    <property type="entry name" value="Multifunctional tryptophan biosynthesis protein"/>
    <property type="match status" value="1"/>
</dbReference>
<keyword evidence="7 16" id="KW-0028">Amino-acid biosynthesis</keyword>
<evidence type="ECO:0000256" key="2">
    <source>
        <dbReference type="ARBA" id="ARBA00001633"/>
    </source>
</evidence>
<comment type="function">
    <text evidence="3 16">Trifunctional enzyme bearing the Gln amidotransferase (GATase) domain of anthranilate synthase, indole-glycerolphosphate synthase, and phosphoribosylanthranilate isomerase activities.</text>
</comment>
<comment type="catalytic activity">
    <reaction evidence="1 16">
        <text>N-(5-phospho-beta-D-ribosyl)anthranilate = 1-(2-carboxyphenylamino)-1-deoxy-D-ribulose 5-phosphate</text>
        <dbReference type="Rhea" id="RHEA:21540"/>
        <dbReference type="ChEBI" id="CHEBI:18277"/>
        <dbReference type="ChEBI" id="CHEBI:58613"/>
        <dbReference type="EC" id="5.3.1.24"/>
    </reaction>
</comment>
<comment type="catalytic activity">
    <reaction evidence="2 16">
        <text>1-(2-carboxyphenylamino)-1-deoxy-D-ribulose 5-phosphate + H(+) = (1S,2R)-1-C-(indol-3-yl)glycerol 3-phosphate + CO2 + H2O</text>
        <dbReference type="Rhea" id="RHEA:23476"/>
        <dbReference type="ChEBI" id="CHEBI:15377"/>
        <dbReference type="ChEBI" id="CHEBI:15378"/>
        <dbReference type="ChEBI" id="CHEBI:16526"/>
        <dbReference type="ChEBI" id="CHEBI:58613"/>
        <dbReference type="ChEBI" id="CHEBI:58866"/>
        <dbReference type="EC" id="4.1.1.48"/>
    </reaction>
</comment>
<evidence type="ECO:0000256" key="12">
    <source>
        <dbReference type="ARBA" id="ARBA00023235"/>
    </source>
</evidence>
<dbReference type="GO" id="GO:0004640">
    <property type="term" value="F:phosphoribosylanthranilate isomerase activity"/>
    <property type="evidence" value="ECO:0007669"/>
    <property type="project" value="UniProtKB-UniRule"/>
</dbReference>
<dbReference type="HAMAP" id="MF_00135">
    <property type="entry name" value="PRAI"/>
    <property type="match status" value="1"/>
</dbReference>
<evidence type="ECO:0000256" key="1">
    <source>
        <dbReference type="ARBA" id="ARBA00001164"/>
    </source>
</evidence>
<dbReference type="EMBL" id="MU404352">
    <property type="protein sequence ID" value="KAI1615224.1"/>
    <property type="molecule type" value="Genomic_DNA"/>
</dbReference>
<dbReference type="InterPro" id="IPR013798">
    <property type="entry name" value="Indole-3-glycerol_P_synth_dom"/>
</dbReference>
<feature type="domain" description="Glutamine amidotransferase" evidence="17">
    <location>
        <begin position="27"/>
        <end position="216"/>
    </location>
</feature>
<accession>A0AAN6DYZ5</accession>
<dbReference type="Pfam" id="PF00697">
    <property type="entry name" value="PRAI"/>
    <property type="match status" value="1"/>
</dbReference>
<evidence type="ECO:0000256" key="15">
    <source>
        <dbReference type="ARBA" id="ARBA00047683"/>
    </source>
</evidence>
<dbReference type="SUPFAM" id="SSF51366">
    <property type="entry name" value="Ribulose-phoshate binding barrel"/>
    <property type="match status" value="2"/>
</dbReference>
<comment type="caution">
    <text evidence="20">The sequence shown here is derived from an EMBL/GenBank/DDBJ whole genome shotgun (WGS) entry which is preliminary data.</text>
</comment>
<protein>
    <recommendedName>
        <fullName evidence="16">Multifunctional tryptophan biosynthesis protein</fullName>
    </recommendedName>
    <domain>
        <recommendedName>
            <fullName evidence="16">Anthranilate synthase component 2</fullName>
            <shortName evidence="16">AS</shortName>
            <ecNumber evidence="16">4.1.3.27</ecNumber>
        </recommendedName>
        <alternativeName>
            <fullName evidence="16">Anthranilate synthase, glutamine amidotransferase component</fullName>
        </alternativeName>
    </domain>
    <domain>
        <recommendedName>
            <fullName evidence="16">Indole-3-glycerol phosphate synthase</fullName>
            <shortName evidence="16">IGPS</shortName>
            <ecNumber evidence="16">4.1.1.48</ecNumber>
        </recommendedName>
    </domain>
    <domain>
        <recommendedName>
            <fullName evidence="16">N-(5'-phosphoribosyl)anthranilate isomerase</fullName>
            <shortName evidence="16">PRAI</shortName>
            <ecNumber evidence="16">5.3.1.24</ecNumber>
        </recommendedName>
    </domain>
</protein>
<dbReference type="Pfam" id="PF00218">
    <property type="entry name" value="IGPS"/>
    <property type="match status" value="1"/>
</dbReference>
<evidence type="ECO:0000256" key="7">
    <source>
        <dbReference type="ARBA" id="ARBA00022605"/>
    </source>
</evidence>
<evidence type="ECO:0000256" key="9">
    <source>
        <dbReference type="ARBA" id="ARBA00022822"/>
    </source>
</evidence>
<evidence type="ECO:0000256" key="11">
    <source>
        <dbReference type="ARBA" id="ARBA00023141"/>
    </source>
</evidence>
<evidence type="ECO:0000256" key="14">
    <source>
        <dbReference type="ARBA" id="ARBA00023268"/>
    </source>
</evidence>
<evidence type="ECO:0000259" key="17">
    <source>
        <dbReference type="Pfam" id="PF00117"/>
    </source>
</evidence>
<dbReference type="InterPro" id="IPR013785">
    <property type="entry name" value="Aldolase_TIM"/>
</dbReference>
<dbReference type="Gene3D" id="3.40.50.880">
    <property type="match status" value="1"/>
</dbReference>
<dbReference type="InterPro" id="IPR001468">
    <property type="entry name" value="Indole-3-GlycerolPSynthase_CS"/>
</dbReference>
<dbReference type="CDD" id="cd01743">
    <property type="entry name" value="GATase1_Anthranilate_Synthase"/>
    <property type="match status" value="1"/>
</dbReference>
<keyword evidence="13 16" id="KW-0456">Lyase</keyword>
<dbReference type="GO" id="GO:0005829">
    <property type="term" value="C:cytosol"/>
    <property type="evidence" value="ECO:0007669"/>
    <property type="project" value="TreeGrafter"/>
</dbReference>
<dbReference type="PROSITE" id="PS00614">
    <property type="entry name" value="IGPS"/>
    <property type="match status" value="1"/>
</dbReference>
<comment type="catalytic activity">
    <reaction evidence="15 16">
        <text>chorismate + L-glutamine = anthranilate + pyruvate + L-glutamate + H(+)</text>
        <dbReference type="Rhea" id="RHEA:21732"/>
        <dbReference type="ChEBI" id="CHEBI:15361"/>
        <dbReference type="ChEBI" id="CHEBI:15378"/>
        <dbReference type="ChEBI" id="CHEBI:16567"/>
        <dbReference type="ChEBI" id="CHEBI:29748"/>
        <dbReference type="ChEBI" id="CHEBI:29985"/>
        <dbReference type="ChEBI" id="CHEBI:58359"/>
        <dbReference type="EC" id="4.1.3.27"/>
    </reaction>
</comment>
<dbReference type="GO" id="GO:0000162">
    <property type="term" value="P:L-tryptophan biosynthetic process"/>
    <property type="evidence" value="ECO:0007669"/>
    <property type="project" value="UniProtKB-UniRule"/>
</dbReference>
<keyword evidence="11 16" id="KW-0057">Aromatic amino acid biosynthesis</keyword>
<dbReference type="PANTHER" id="PTHR43418">
    <property type="entry name" value="MULTIFUNCTIONAL TRYPTOPHAN BIOSYNTHESIS PROTEIN-RELATED"/>
    <property type="match status" value="1"/>
</dbReference>
<dbReference type="InterPro" id="IPR011060">
    <property type="entry name" value="RibuloseP-bd_barrel"/>
</dbReference>
<dbReference type="InterPro" id="IPR017926">
    <property type="entry name" value="GATASE"/>
</dbReference>
<dbReference type="EC" id="5.3.1.24" evidence="16"/>
<reference evidence="20" key="1">
    <citation type="journal article" date="2022" name="bioRxiv">
        <title>Deciphering the potential niche of two novel black yeast fungi from a biological soil crust based on their genomes, phenotypes, and melanin regulation.</title>
        <authorList>
            <consortium name="DOE Joint Genome Institute"/>
            <person name="Carr E.C."/>
            <person name="Barton Q."/>
            <person name="Grambo S."/>
            <person name="Sullivan M."/>
            <person name="Renfro C.M."/>
            <person name="Kuo A."/>
            <person name="Pangilinan J."/>
            <person name="Lipzen A."/>
            <person name="Keymanesh K."/>
            <person name="Savage E."/>
            <person name="Barry K."/>
            <person name="Grigoriev I.V."/>
            <person name="Riekhof W.R."/>
            <person name="Harris S.S."/>
        </authorList>
    </citation>
    <scope>NUCLEOTIDE SEQUENCE</scope>
    <source>
        <strain evidence="20">JF 03-4F</strain>
    </source>
</reference>
<comment type="pathway">
    <text evidence="4 16">Amino-acid biosynthesis; L-tryptophan biosynthesis; L-tryptophan from chorismate: step 3/5.</text>
</comment>
<dbReference type="NCBIfam" id="TIGR00566">
    <property type="entry name" value="trpG_papA"/>
    <property type="match status" value="1"/>
</dbReference>
<gene>
    <name evidence="20" type="ORF">EDD36DRAFT_456078</name>
</gene>
<dbReference type="PANTHER" id="PTHR43418:SF4">
    <property type="entry name" value="MULTIFUNCTIONAL TRYPTOPHAN BIOSYNTHESIS PROTEIN"/>
    <property type="match status" value="1"/>
</dbReference>
<dbReference type="Gene3D" id="3.20.20.70">
    <property type="entry name" value="Aldolase class I"/>
    <property type="match status" value="2"/>
</dbReference>
<organism evidence="20 21">
    <name type="scientific">Exophiala viscosa</name>
    <dbReference type="NCBI Taxonomy" id="2486360"/>
    <lineage>
        <taxon>Eukaryota</taxon>
        <taxon>Fungi</taxon>
        <taxon>Dikarya</taxon>
        <taxon>Ascomycota</taxon>
        <taxon>Pezizomycotina</taxon>
        <taxon>Eurotiomycetes</taxon>
        <taxon>Chaetothyriomycetidae</taxon>
        <taxon>Chaetothyriales</taxon>
        <taxon>Herpotrichiellaceae</taxon>
        <taxon>Exophiala</taxon>
    </lineage>
</organism>
<keyword evidence="10" id="KW-0315">Glutamine amidotransferase</keyword>
<proteinExistence type="inferred from homology"/>
<dbReference type="InterPro" id="IPR016302">
    <property type="entry name" value="Anthranilate_synth_II"/>
</dbReference>
<keyword evidence="21" id="KW-1185">Reference proteome</keyword>
<keyword evidence="9 16" id="KW-0822">Tryptophan biosynthesis</keyword>